<evidence type="ECO:0000256" key="4">
    <source>
        <dbReference type="ARBA" id="ARBA00022723"/>
    </source>
</evidence>
<dbReference type="InterPro" id="IPR008949">
    <property type="entry name" value="Isoprenoid_synthase_dom_sf"/>
</dbReference>
<dbReference type="EMBL" id="JAGQHS010000015">
    <property type="protein sequence ID" value="MCA9755076.1"/>
    <property type="molecule type" value="Genomic_DNA"/>
</dbReference>
<dbReference type="Proteomes" id="UP000739538">
    <property type="component" value="Unassembled WGS sequence"/>
</dbReference>
<evidence type="ECO:0000256" key="3">
    <source>
        <dbReference type="ARBA" id="ARBA00022679"/>
    </source>
</evidence>
<dbReference type="GO" id="GO:0004659">
    <property type="term" value="F:prenyltransferase activity"/>
    <property type="evidence" value="ECO:0007669"/>
    <property type="project" value="InterPro"/>
</dbReference>
<evidence type="ECO:0000256" key="1">
    <source>
        <dbReference type="ARBA" id="ARBA00001946"/>
    </source>
</evidence>
<evidence type="ECO:0000313" key="7">
    <source>
        <dbReference type="EMBL" id="MCA9755076.1"/>
    </source>
</evidence>
<dbReference type="InterPro" id="IPR033749">
    <property type="entry name" value="Polyprenyl_synt_CS"/>
</dbReference>
<dbReference type="GO" id="GO:0008299">
    <property type="term" value="P:isoprenoid biosynthetic process"/>
    <property type="evidence" value="ECO:0007669"/>
    <property type="project" value="InterPro"/>
</dbReference>
<keyword evidence="3 6" id="KW-0808">Transferase</keyword>
<name>A0A956SC83_UNCEI</name>
<proteinExistence type="inferred from homology"/>
<reference evidence="7" key="1">
    <citation type="submission" date="2020-04" db="EMBL/GenBank/DDBJ databases">
        <authorList>
            <person name="Zhang T."/>
        </authorList>
    </citation>
    <scope>NUCLEOTIDE SEQUENCE</scope>
    <source>
        <strain evidence="7">HKST-UBA02</strain>
    </source>
</reference>
<evidence type="ECO:0000256" key="5">
    <source>
        <dbReference type="ARBA" id="ARBA00022842"/>
    </source>
</evidence>
<keyword evidence="4" id="KW-0479">Metal-binding</keyword>
<dbReference type="InterPro" id="IPR000092">
    <property type="entry name" value="Polyprenyl_synt"/>
</dbReference>
<dbReference type="PANTHER" id="PTHR12001">
    <property type="entry name" value="GERANYLGERANYL PYROPHOSPHATE SYNTHASE"/>
    <property type="match status" value="1"/>
</dbReference>
<keyword evidence="5" id="KW-0460">Magnesium</keyword>
<dbReference type="SUPFAM" id="SSF48576">
    <property type="entry name" value="Terpenoid synthases"/>
    <property type="match status" value="1"/>
</dbReference>
<dbReference type="Gene3D" id="1.10.600.10">
    <property type="entry name" value="Farnesyl Diphosphate Synthase"/>
    <property type="match status" value="1"/>
</dbReference>
<evidence type="ECO:0000256" key="2">
    <source>
        <dbReference type="ARBA" id="ARBA00006706"/>
    </source>
</evidence>
<accession>A0A956SC83</accession>
<dbReference type="AlphaFoldDB" id="A0A956SC83"/>
<protein>
    <submittedName>
        <fullName evidence="7">Polyprenyl synthetase family protein</fullName>
    </submittedName>
</protein>
<gene>
    <name evidence="7" type="ORF">KDA27_04675</name>
</gene>
<dbReference type="GO" id="GO:0046872">
    <property type="term" value="F:metal ion binding"/>
    <property type="evidence" value="ECO:0007669"/>
    <property type="project" value="UniProtKB-KW"/>
</dbReference>
<dbReference type="PROSITE" id="PS00444">
    <property type="entry name" value="POLYPRENYL_SYNTHASE_2"/>
    <property type="match status" value="1"/>
</dbReference>
<comment type="caution">
    <text evidence="7">The sequence shown here is derived from an EMBL/GenBank/DDBJ whole genome shotgun (WGS) entry which is preliminary data.</text>
</comment>
<dbReference type="SFLD" id="SFLDS00005">
    <property type="entry name" value="Isoprenoid_Synthase_Type_I"/>
    <property type="match status" value="1"/>
</dbReference>
<evidence type="ECO:0000256" key="6">
    <source>
        <dbReference type="RuleBase" id="RU004466"/>
    </source>
</evidence>
<comment type="cofactor">
    <cofactor evidence="1">
        <name>Mg(2+)</name>
        <dbReference type="ChEBI" id="CHEBI:18420"/>
    </cofactor>
</comment>
<organism evidence="7 8">
    <name type="scientific">Eiseniibacteriota bacterium</name>
    <dbReference type="NCBI Taxonomy" id="2212470"/>
    <lineage>
        <taxon>Bacteria</taxon>
        <taxon>Candidatus Eiseniibacteriota</taxon>
    </lineage>
</organism>
<dbReference type="PROSITE" id="PS00723">
    <property type="entry name" value="POLYPRENYL_SYNTHASE_1"/>
    <property type="match status" value="1"/>
</dbReference>
<dbReference type="Pfam" id="PF00348">
    <property type="entry name" value="polyprenyl_synt"/>
    <property type="match status" value="1"/>
</dbReference>
<dbReference type="CDD" id="cd00685">
    <property type="entry name" value="Trans_IPPS_HT"/>
    <property type="match status" value="1"/>
</dbReference>
<dbReference type="PANTHER" id="PTHR12001:SF69">
    <property type="entry name" value="ALL TRANS-POLYPRENYL-DIPHOSPHATE SYNTHASE PDSS1"/>
    <property type="match status" value="1"/>
</dbReference>
<evidence type="ECO:0000313" key="8">
    <source>
        <dbReference type="Proteomes" id="UP000739538"/>
    </source>
</evidence>
<reference evidence="7" key="2">
    <citation type="journal article" date="2021" name="Microbiome">
        <title>Successional dynamics and alternative stable states in a saline activated sludge microbial community over 9 years.</title>
        <authorList>
            <person name="Wang Y."/>
            <person name="Ye J."/>
            <person name="Ju F."/>
            <person name="Liu L."/>
            <person name="Boyd J.A."/>
            <person name="Deng Y."/>
            <person name="Parks D.H."/>
            <person name="Jiang X."/>
            <person name="Yin X."/>
            <person name="Woodcroft B.J."/>
            <person name="Tyson G.W."/>
            <person name="Hugenholtz P."/>
            <person name="Polz M.F."/>
            <person name="Zhang T."/>
        </authorList>
    </citation>
    <scope>NUCLEOTIDE SEQUENCE</scope>
    <source>
        <strain evidence="7">HKST-UBA02</strain>
    </source>
</reference>
<comment type="similarity">
    <text evidence="2 6">Belongs to the FPP/GGPP synthase family.</text>
</comment>
<sequence length="339" mass="37495">MSNLESFVRSVQSDSDLREFQDPVAGELEDLQRSMADFFQNSLALLQGVGSYLLGVRGKMFRPTVLLLISKMGTSKRDDAIFAATVVELIHLATLIHDDTIDRSAVRRGLPTLNAMFNDQVATILGDYIYTKAFCELIDRDMPRLVPVIAKTTHRMTAGEVLAIEQKRAVTLSEKDYFHLLDEKTASLMGAAARSGAILAGMDDDAVEEMTQFGENLGRAYQVTDDLFDYIGTEGQLGKGVGSDLSAGKITLPLIHALQNVTHTSEREFLQEITKRGKFDEAEWNELLGILRSCGALEYTRDTALGLADTAVDRLRILPEGVYRDSLEKAVAYAVQRIH</sequence>